<dbReference type="CDD" id="cd12108">
    <property type="entry name" value="Hr-like"/>
    <property type="match status" value="1"/>
</dbReference>
<comment type="caution">
    <text evidence="2">The sequence shown here is derived from an EMBL/GenBank/DDBJ whole genome shotgun (WGS) entry which is preliminary data.</text>
</comment>
<name>A0ABV3GI73_MICGL</name>
<accession>A0ABV3GI73</accession>
<keyword evidence="3" id="KW-1185">Reference proteome</keyword>
<evidence type="ECO:0000259" key="1">
    <source>
        <dbReference type="Pfam" id="PF01814"/>
    </source>
</evidence>
<dbReference type="EMBL" id="JBFALK010000012">
    <property type="protein sequence ID" value="MEV0971343.1"/>
    <property type="molecule type" value="Genomic_DNA"/>
</dbReference>
<gene>
    <name evidence="2" type="ORF">AB0I59_22175</name>
</gene>
<organism evidence="2 3">
    <name type="scientific">Microtetraspora glauca</name>
    <dbReference type="NCBI Taxonomy" id="1996"/>
    <lineage>
        <taxon>Bacteria</taxon>
        <taxon>Bacillati</taxon>
        <taxon>Actinomycetota</taxon>
        <taxon>Actinomycetes</taxon>
        <taxon>Streptosporangiales</taxon>
        <taxon>Streptosporangiaceae</taxon>
        <taxon>Microtetraspora</taxon>
    </lineage>
</organism>
<dbReference type="Pfam" id="PF01814">
    <property type="entry name" value="Hemerythrin"/>
    <property type="match status" value="1"/>
</dbReference>
<dbReference type="Gene3D" id="1.20.120.520">
    <property type="entry name" value="nmb1532 protein domain like"/>
    <property type="match status" value="1"/>
</dbReference>
<dbReference type="RefSeq" id="WP_061252886.1">
    <property type="nucleotide sequence ID" value="NZ_JBFALK010000012.1"/>
</dbReference>
<evidence type="ECO:0000313" key="3">
    <source>
        <dbReference type="Proteomes" id="UP001551675"/>
    </source>
</evidence>
<feature type="domain" description="Hemerythrin-like" evidence="1">
    <location>
        <begin position="19"/>
        <end position="140"/>
    </location>
</feature>
<dbReference type="InterPro" id="IPR012312">
    <property type="entry name" value="Hemerythrin-like"/>
</dbReference>
<proteinExistence type="predicted"/>
<sequence length="212" mass="23605">MTPPTATTTTPNVLGFRITHRAMRGDTRRLADVTRQIAEGRQPCDARRAAAIRDFAVRLCDGIHHHHSVEDTALWPVLVRSAGAEVDLGDLSEDHSELDPILDEIRAVAADPARAAGPLARLADLLDEHIEEEERVIFPIIERHVSVADWNAVEEKARKGGSIRFELPRIEQYAQPSEMEAMRKLAGPVLVMLLALLRGGHRRRQRLIFGTA</sequence>
<dbReference type="Proteomes" id="UP001551675">
    <property type="component" value="Unassembled WGS sequence"/>
</dbReference>
<reference evidence="2 3" key="1">
    <citation type="submission" date="2024-06" db="EMBL/GenBank/DDBJ databases">
        <title>The Natural Products Discovery Center: Release of the First 8490 Sequenced Strains for Exploring Actinobacteria Biosynthetic Diversity.</title>
        <authorList>
            <person name="Kalkreuter E."/>
            <person name="Kautsar S.A."/>
            <person name="Yang D."/>
            <person name="Bader C.D."/>
            <person name="Teijaro C.N."/>
            <person name="Fluegel L."/>
            <person name="Davis C.M."/>
            <person name="Simpson J.R."/>
            <person name="Lauterbach L."/>
            <person name="Steele A.D."/>
            <person name="Gui C."/>
            <person name="Meng S."/>
            <person name="Li G."/>
            <person name="Viehrig K."/>
            <person name="Ye F."/>
            <person name="Su P."/>
            <person name="Kiefer A.F."/>
            <person name="Nichols A."/>
            <person name="Cepeda A.J."/>
            <person name="Yan W."/>
            <person name="Fan B."/>
            <person name="Jiang Y."/>
            <person name="Adhikari A."/>
            <person name="Zheng C.-J."/>
            <person name="Schuster L."/>
            <person name="Cowan T.M."/>
            <person name="Smanski M.J."/>
            <person name="Chevrette M.G."/>
            <person name="De Carvalho L.P.S."/>
            <person name="Shen B."/>
        </authorList>
    </citation>
    <scope>NUCLEOTIDE SEQUENCE [LARGE SCALE GENOMIC DNA]</scope>
    <source>
        <strain evidence="2 3">NPDC050100</strain>
    </source>
</reference>
<protein>
    <submittedName>
        <fullName evidence="2">Hemerythrin domain-containing protein</fullName>
    </submittedName>
</protein>
<evidence type="ECO:0000313" key="2">
    <source>
        <dbReference type="EMBL" id="MEV0971343.1"/>
    </source>
</evidence>